<feature type="domain" description="Bacillithiol biosynthesis BshC C-terminal coiled-coil" evidence="4">
    <location>
        <begin position="380"/>
        <end position="538"/>
    </location>
</feature>
<comment type="function">
    <text evidence="2">Involved in bacillithiol (BSH) biosynthesis. May catalyze the last step of the pathway, the addition of cysteine to glucosamine malate (GlcN-Mal) to generate BSH.</text>
</comment>
<name>A0A1E7DKU0_9BACI</name>
<evidence type="ECO:0000259" key="4">
    <source>
        <dbReference type="Pfam" id="PF24850"/>
    </source>
</evidence>
<dbReference type="PIRSF" id="PIRSF012535">
    <property type="entry name" value="UCP012535"/>
    <property type="match status" value="1"/>
</dbReference>
<feature type="domain" description="Bacillithiol biosynthesis BshC N-terminal Rossmann-like" evidence="3">
    <location>
        <begin position="1"/>
        <end position="378"/>
    </location>
</feature>
<dbReference type="AlphaFoldDB" id="A0A1E7DKU0"/>
<comment type="similarity">
    <text evidence="2">Belongs to the BshC family.</text>
</comment>
<accession>A0A1E7DKU0</accession>
<dbReference type="Pfam" id="PF10079">
    <property type="entry name" value="Rossmann-like_BshC"/>
    <property type="match status" value="1"/>
</dbReference>
<dbReference type="EMBL" id="MAMP01000024">
    <property type="protein sequence ID" value="OES43702.1"/>
    <property type="molecule type" value="Genomic_DNA"/>
</dbReference>
<organism evidence="5 6">
    <name type="scientific">Domibacillus iocasae</name>
    <dbReference type="NCBI Taxonomy" id="1714016"/>
    <lineage>
        <taxon>Bacteria</taxon>
        <taxon>Bacillati</taxon>
        <taxon>Bacillota</taxon>
        <taxon>Bacilli</taxon>
        <taxon>Bacillales</taxon>
        <taxon>Bacillaceae</taxon>
        <taxon>Domibacillus</taxon>
    </lineage>
</organism>
<dbReference type="InterPro" id="IPR011199">
    <property type="entry name" value="Bacillithiol_biosynth_BshC"/>
</dbReference>
<keyword evidence="1 2" id="KW-0436">Ligase</keyword>
<evidence type="ECO:0000313" key="6">
    <source>
        <dbReference type="Proteomes" id="UP000095658"/>
    </source>
</evidence>
<protein>
    <recommendedName>
        <fullName evidence="2">Putative cysteine ligase BshC</fullName>
        <ecNumber evidence="2">6.-.-.-</ecNumber>
    </recommendedName>
</protein>
<evidence type="ECO:0000259" key="3">
    <source>
        <dbReference type="Pfam" id="PF10079"/>
    </source>
</evidence>
<dbReference type="InterPro" id="IPR055398">
    <property type="entry name" value="Rossmann-like_BshC"/>
</dbReference>
<keyword evidence="6" id="KW-1185">Reference proteome</keyword>
<dbReference type="Proteomes" id="UP000095658">
    <property type="component" value="Unassembled WGS sequence"/>
</dbReference>
<dbReference type="NCBIfam" id="TIGR03998">
    <property type="entry name" value="thiol_BshC"/>
    <property type="match status" value="1"/>
</dbReference>
<evidence type="ECO:0000256" key="1">
    <source>
        <dbReference type="ARBA" id="ARBA00022598"/>
    </source>
</evidence>
<sequence>MEQERISVPALNPFAKEYISGSSQAGGFFDYKPFSPHSFEQRAEEVRTRDFKRNEVAGIVRNYMAPHHLTMEVEQSLQKLMNPSSVAVVGGQQAGLLTGPLYSIHKIISILHLAKEQEEKLGIPVVPIFWIAGEDHDLMEVNHVFIEKNERMQKIGYPERFVKKKAASNTVFDKQMMMEWVTSVFACLKETNYTNQLLRDVKRAVGESSTFTEFFAFLTGSFFAKYGLLLIDAADPALRKLEAPFFKRLILENDQLAEAVNKTQQQIKEAGFIPAIETGEQPANLFLIEKGERHLLQKENGLFISKSGHTYTEADLLQLLEVSPESFSNNVVTRPLMQEWLFPTLAFIAGPGEIAYWAELKGAFEHFKMKTPLVVPRLNITIVDRSVAGILSEMDMPIERAVQQGVQQEKAAYIEAVRDHHLHELVAQMKQELLANYEKIEARATALHNGLMPIVQKNKSYHERQINILLQKSDAVLEQTHEAVLRRFDRVETFLRPDGLQERIWNLYPFLNIYGPSFIDELMDQSYQHDGSHYVLYM</sequence>
<evidence type="ECO:0000313" key="5">
    <source>
        <dbReference type="EMBL" id="OES43702.1"/>
    </source>
</evidence>
<dbReference type="RefSeq" id="WP_069939483.1">
    <property type="nucleotide sequence ID" value="NZ_MAMP01000024.1"/>
</dbReference>
<dbReference type="STRING" id="1714016.BA724_11410"/>
<proteinExistence type="inferred from homology"/>
<evidence type="ECO:0000256" key="2">
    <source>
        <dbReference type="HAMAP-Rule" id="MF_01867"/>
    </source>
</evidence>
<dbReference type="HAMAP" id="MF_01867">
    <property type="entry name" value="BshC"/>
    <property type="match status" value="1"/>
</dbReference>
<dbReference type="EC" id="6.-.-.-" evidence="2"/>
<dbReference type="Pfam" id="PF24850">
    <property type="entry name" value="CC_BshC"/>
    <property type="match status" value="1"/>
</dbReference>
<reference evidence="5 6" key="1">
    <citation type="submission" date="2016-06" db="EMBL/GenBank/DDBJ databases">
        <title>Domibacillus iocasae genome sequencing.</title>
        <authorList>
            <person name="Verma A."/>
            <person name="Pal Y."/>
            <person name="Ojha A.K."/>
            <person name="Krishnamurthi S."/>
        </authorList>
    </citation>
    <scope>NUCLEOTIDE SEQUENCE [LARGE SCALE GENOMIC DNA]</scope>
    <source>
        <strain evidence="5 6">DSM 29979</strain>
    </source>
</reference>
<gene>
    <name evidence="2" type="primary">bshC</name>
    <name evidence="5" type="ORF">BA724_11410</name>
</gene>
<dbReference type="InterPro" id="IPR055399">
    <property type="entry name" value="CC_BshC"/>
</dbReference>
<dbReference type="GO" id="GO:0016874">
    <property type="term" value="F:ligase activity"/>
    <property type="evidence" value="ECO:0007669"/>
    <property type="project" value="UniProtKB-UniRule"/>
</dbReference>
<comment type="caution">
    <text evidence="5">The sequence shown here is derived from an EMBL/GenBank/DDBJ whole genome shotgun (WGS) entry which is preliminary data.</text>
</comment>
<dbReference type="OrthoDB" id="9765151at2"/>